<accession>A0A1A9AQ71</accession>
<feature type="transmembrane region" description="Helical" evidence="1">
    <location>
        <begin position="270"/>
        <end position="290"/>
    </location>
</feature>
<keyword evidence="1" id="KW-0472">Membrane</keyword>
<dbReference type="Pfam" id="PF05795">
    <property type="entry name" value="Plasmodium_Vir"/>
    <property type="match status" value="1"/>
</dbReference>
<reference evidence="3" key="2">
    <citation type="submission" date="2016-05" db="EMBL/GenBank/DDBJ databases">
        <authorList>
            <person name="Lavstsen T."/>
            <person name="Jespersen J.S."/>
        </authorList>
    </citation>
    <scope>NUCLEOTIDE SEQUENCE [LARGE SCALE GENOMIC DNA]</scope>
</reference>
<evidence type="ECO:0000313" key="3">
    <source>
        <dbReference type="EMBL" id="SBT58836.1"/>
    </source>
</evidence>
<protein>
    <submittedName>
        <fullName evidence="3">PIR Superfamily Protein</fullName>
    </submittedName>
</protein>
<proteinExistence type="predicted"/>
<keyword evidence="1" id="KW-1133">Transmembrane helix</keyword>
<sequence length="347" mass="40596">MAEKEYVMPYLFSTKNYEKLDDWYYDYRDESKCSEFEKQLKDYKGIKEFCLNLTGILKRFNDLGIESLYNEDRCEVINYWIYDYIHNKLPSMNGNDTISTTLGKLYEYWYKFDGHDNCAIDPILNVELYHKKTKKLYDYVLDYDTIKSYVEDSNYSCSKTFNDYIEEGFNTYDQIRTECLLPSDKPYCKLIQNIQKIQEKNNLLKLTCPKVIDDKTYSAEQKKLLQRKGEDTLQEGTSEYQDTGEGEFGQIHHLGSSAIHRSPSEESSSLNLALGVLPVLGISLILFIFYKFTPFGPSLFGRYIKNKINPSNINEDEESIEEILDNTYEPYNTNSLTTGHQIGYNPL</sequence>
<evidence type="ECO:0000313" key="2">
    <source>
        <dbReference type="EMBL" id="SBT55987.1"/>
    </source>
</evidence>
<name>A0A1A9AQ71_PLAOA</name>
<evidence type="ECO:0000256" key="1">
    <source>
        <dbReference type="SAM" id="Phobius"/>
    </source>
</evidence>
<evidence type="ECO:0000313" key="4">
    <source>
        <dbReference type="Proteomes" id="UP000078550"/>
    </source>
</evidence>
<keyword evidence="5" id="KW-1185">Reference proteome</keyword>
<dbReference type="Proteomes" id="UP000078555">
    <property type="component" value="Unassembled WGS sequence"/>
</dbReference>
<keyword evidence="1" id="KW-0812">Transmembrane</keyword>
<reference evidence="4 5" key="1">
    <citation type="submission" date="2016-05" db="EMBL/GenBank/DDBJ databases">
        <authorList>
            <person name="Naeem Raeece"/>
        </authorList>
    </citation>
    <scope>NUCLEOTIDE SEQUENCE [LARGE SCALE GENOMIC DNA]</scope>
</reference>
<dbReference type="Proteomes" id="UP000078550">
    <property type="component" value="Unassembled WGS sequence"/>
</dbReference>
<gene>
    <name evidence="2" type="ORF">POVWA1_073660</name>
    <name evidence="3" type="ORF">POVWA2_088330</name>
</gene>
<dbReference type="EMBL" id="FLRE01002598">
    <property type="protein sequence ID" value="SBT58836.1"/>
    <property type="molecule type" value="Genomic_DNA"/>
</dbReference>
<evidence type="ECO:0000313" key="5">
    <source>
        <dbReference type="Proteomes" id="UP000078555"/>
    </source>
</evidence>
<dbReference type="AlphaFoldDB" id="A0A1A9AQ71"/>
<dbReference type="EMBL" id="FLRD01000953">
    <property type="protein sequence ID" value="SBT55987.1"/>
    <property type="molecule type" value="Genomic_DNA"/>
</dbReference>
<organism evidence="3 4">
    <name type="scientific">Plasmodium ovale wallikeri</name>
    <dbReference type="NCBI Taxonomy" id="864142"/>
    <lineage>
        <taxon>Eukaryota</taxon>
        <taxon>Sar</taxon>
        <taxon>Alveolata</taxon>
        <taxon>Apicomplexa</taxon>
        <taxon>Aconoidasida</taxon>
        <taxon>Haemosporida</taxon>
        <taxon>Plasmodiidae</taxon>
        <taxon>Plasmodium</taxon>
        <taxon>Plasmodium (Plasmodium)</taxon>
    </lineage>
</organism>
<dbReference type="InterPro" id="IPR008780">
    <property type="entry name" value="Plasmodium_Vir"/>
</dbReference>